<dbReference type="InterPro" id="IPR013527">
    <property type="entry name" value="YicC-like_N"/>
</dbReference>
<evidence type="ECO:0000256" key="3">
    <source>
        <dbReference type="ARBA" id="ARBA00022759"/>
    </source>
</evidence>
<protein>
    <submittedName>
        <fullName evidence="8">Protein yicc</fullName>
    </submittedName>
</protein>
<keyword evidence="2" id="KW-0540">Nuclease</keyword>
<reference evidence="8" key="1">
    <citation type="journal article" date="2015" name="Proc. Natl. Acad. Sci. U.S.A.">
        <title>Networks of energetic and metabolic interactions define dynamics in microbial communities.</title>
        <authorList>
            <person name="Embree M."/>
            <person name="Liu J.K."/>
            <person name="Al-Bassam M.M."/>
            <person name="Zengler K."/>
        </authorList>
    </citation>
    <scope>NUCLEOTIDE SEQUENCE</scope>
</reference>
<comment type="cofactor">
    <cofactor evidence="1">
        <name>a divalent metal cation</name>
        <dbReference type="ChEBI" id="CHEBI:60240"/>
    </cofactor>
</comment>
<feature type="domain" description="Endoribonuclease YicC-like N-terminal" evidence="6">
    <location>
        <begin position="3"/>
        <end position="154"/>
    </location>
</feature>
<dbReference type="NCBIfam" id="TIGR00255">
    <property type="entry name" value="YicC/YloC family endoribonuclease"/>
    <property type="match status" value="1"/>
</dbReference>
<accession>A0A0W8G0G2</accession>
<evidence type="ECO:0000256" key="4">
    <source>
        <dbReference type="ARBA" id="ARBA00022801"/>
    </source>
</evidence>
<name>A0A0W8G0G2_9ZZZZ</name>
<dbReference type="GO" id="GO:0004521">
    <property type="term" value="F:RNA endonuclease activity"/>
    <property type="evidence" value="ECO:0007669"/>
    <property type="project" value="InterPro"/>
</dbReference>
<proteinExistence type="inferred from homology"/>
<sequence length="291" mass="33882">MLNSMTGFGKSVLQNNSFSVETEIKSVNSRYLDLSLRLPRPFYQFELDLREQIKKRISRGKLYVTISAKHEGIDEELTDIDSKGLGATIKLLEQIKKTANISEEIKLEHVLNFQNYFMNETEDAKEEEYKLIVQSVHEALDSLEVMRKKEGAELVNDFHRRLEIIEESITEIERLSSLSIKEYFNKLKERAIKLASDLIDNQDRLMQELAFLSEKYDVTEECVRLRSHIKMFNDAIDMNEPSGRRLNFISQEMNREANTINSKSVSAEITSHGITIKEELEKIREQLQNIE</sequence>
<comment type="caution">
    <text evidence="8">The sequence shown here is derived from an EMBL/GenBank/DDBJ whole genome shotgun (WGS) entry which is preliminary data.</text>
</comment>
<dbReference type="GO" id="GO:0016787">
    <property type="term" value="F:hydrolase activity"/>
    <property type="evidence" value="ECO:0007669"/>
    <property type="project" value="UniProtKB-KW"/>
</dbReference>
<feature type="domain" description="Endoribonuclease YicC-like C-terminal" evidence="7">
    <location>
        <begin position="173"/>
        <end position="291"/>
    </location>
</feature>
<evidence type="ECO:0000256" key="5">
    <source>
        <dbReference type="ARBA" id="ARBA00035648"/>
    </source>
</evidence>
<dbReference type="InterPro" id="IPR005229">
    <property type="entry name" value="YicC/YloC-like"/>
</dbReference>
<evidence type="ECO:0000259" key="7">
    <source>
        <dbReference type="Pfam" id="PF08340"/>
    </source>
</evidence>
<organism evidence="8">
    <name type="scientific">hydrocarbon metagenome</name>
    <dbReference type="NCBI Taxonomy" id="938273"/>
    <lineage>
        <taxon>unclassified sequences</taxon>
        <taxon>metagenomes</taxon>
        <taxon>ecological metagenomes</taxon>
    </lineage>
</organism>
<dbReference type="InterPro" id="IPR013551">
    <property type="entry name" value="YicC-like_C"/>
</dbReference>
<dbReference type="EMBL" id="LNQE01000428">
    <property type="protein sequence ID" value="KUG26635.1"/>
    <property type="molecule type" value="Genomic_DNA"/>
</dbReference>
<dbReference type="Pfam" id="PF03755">
    <property type="entry name" value="YicC-like_N"/>
    <property type="match status" value="1"/>
</dbReference>
<keyword evidence="3" id="KW-0255">Endonuclease</keyword>
<evidence type="ECO:0000313" key="8">
    <source>
        <dbReference type="EMBL" id="KUG26635.1"/>
    </source>
</evidence>
<dbReference type="AlphaFoldDB" id="A0A0W8G0G2"/>
<gene>
    <name evidence="8" type="ORF">ASZ90_003518</name>
</gene>
<comment type="similarity">
    <text evidence="5">Belongs to the YicC/YloC family.</text>
</comment>
<evidence type="ECO:0000256" key="2">
    <source>
        <dbReference type="ARBA" id="ARBA00022722"/>
    </source>
</evidence>
<evidence type="ECO:0000256" key="1">
    <source>
        <dbReference type="ARBA" id="ARBA00001968"/>
    </source>
</evidence>
<keyword evidence="4" id="KW-0378">Hydrolase</keyword>
<dbReference type="Pfam" id="PF08340">
    <property type="entry name" value="YicC-like_C"/>
    <property type="match status" value="1"/>
</dbReference>
<evidence type="ECO:0000259" key="6">
    <source>
        <dbReference type="Pfam" id="PF03755"/>
    </source>
</evidence>
<dbReference type="PANTHER" id="PTHR30636:SF3">
    <property type="entry name" value="UPF0701 PROTEIN YICC"/>
    <property type="match status" value="1"/>
</dbReference>
<dbReference type="PANTHER" id="PTHR30636">
    <property type="entry name" value="UPF0701 PROTEIN YICC"/>
    <property type="match status" value="1"/>
</dbReference>